<organism evidence="2 3">
    <name type="scientific">Dichomitus squalens (strain LYAD-421)</name>
    <name type="common">Western red white-rot fungus</name>
    <dbReference type="NCBI Taxonomy" id="732165"/>
    <lineage>
        <taxon>Eukaryota</taxon>
        <taxon>Fungi</taxon>
        <taxon>Dikarya</taxon>
        <taxon>Basidiomycota</taxon>
        <taxon>Agaricomycotina</taxon>
        <taxon>Agaricomycetes</taxon>
        <taxon>Polyporales</taxon>
        <taxon>Polyporaceae</taxon>
        <taxon>Dichomitus</taxon>
    </lineage>
</organism>
<evidence type="ECO:0000256" key="1">
    <source>
        <dbReference type="SAM" id="MobiDB-lite"/>
    </source>
</evidence>
<evidence type="ECO:0000313" key="3">
    <source>
        <dbReference type="Proteomes" id="UP000053319"/>
    </source>
</evidence>
<feature type="region of interest" description="Disordered" evidence="1">
    <location>
        <begin position="398"/>
        <end position="438"/>
    </location>
</feature>
<dbReference type="KEGG" id="dsq:DICSQDRAFT_172591"/>
<gene>
    <name evidence="2" type="ORF">DICSQDRAFT_172591</name>
</gene>
<proteinExistence type="predicted"/>
<feature type="region of interest" description="Disordered" evidence="1">
    <location>
        <begin position="614"/>
        <end position="665"/>
    </location>
</feature>
<dbReference type="OrthoDB" id="2757824at2759"/>
<name>R7SS51_DICSQ</name>
<dbReference type="GeneID" id="18839601"/>
<protein>
    <submittedName>
        <fullName evidence="2">Uncharacterized protein</fullName>
    </submittedName>
</protein>
<feature type="compositionally biased region" description="Basic and acidic residues" evidence="1">
    <location>
        <begin position="625"/>
        <end position="665"/>
    </location>
</feature>
<dbReference type="HOGENOM" id="CLU_395346_0_0_1"/>
<dbReference type="EMBL" id="JH719431">
    <property type="protein sequence ID" value="EJF58763.1"/>
    <property type="molecule type" value="Genomic_DNA"/>
</dbReference>
<feature type="region of interest" description="Disordered" evidence="1">
    <location>
        <begin position="342"/>
        <end position="376"/>
    </location>
</feature>
<evidence type="ECO:0000313" key="2">
    <source>
        <dbReference type="EMBL" id="EJF58763.1"/>
    </source>
</evidence>
<dbReference type="Proteomes" id="UP000053319">
    <property type="component" value="Unassembled WGS sequence"/>
</dbReference>
<dbReference type="RefSeq" id="XP_007368412.1">
    <property type="nucleotide sequence ID" value="XM_007368350.1"/>
</dbReference>
<feature type="region of interest" description="Disordered" evidence="1">
    <location>
        <begin position="272"/>
        <end position="296"/>
    </location>
</feature>
<sequence>MDSPSFSHSMNGARVLTTPYLKPTTAGPPSASDVATAPAVLTDLEAFDMMADVLAQGAQAVPIELLLKTTLRALGALGTLLDGCVAACSTDVSRSRLGSSAGASSGAGSRFRHESGFASVSTGSSAAASGVRHPLAALSLVDSTLHRLIPAVFSSLSAHAKKGKAAAKTASAVDEVLGWVYALVLNPLVLAFAPVSGSFLSACLRPQSKSNSSSRVSYGGNSPLSRLPAAIARGGTDLRPTILDLLDKTLSALEAQSVAIARGSSAAAAGAGTNLAHGRRGGNGTSNPNPNRESATDLGAHAISGVCAVKRLLALVCVRELERMYAPLSCAYSHGRDAELATTPDARSSSSSDAALGNTCNTIGNTRPSSGREARHSLPRDLLLALLPGSAYAYAHGLGGGSGTSEDPTRPGTAAVGPSSPDQLPLPQSQSRASATGWAYGTPRSLGALARAAGNLGETRVGGSSGGGRGPVCEEAVRRASGASSGFGLEFTSTPRAGFWNQDRLARVAAAAAGATAGAAAATGDDDLRADALDDKTRERMTWLARKDAAWYLCAALNRLLPCSAAALSPAQTAAASYSSSTPRPEPTDTVAEQAVYAALADLLRRTRPSTVAAFPDLASGPSADGKETLDTPFHEDPAADRDVTQDAETHGHGNGSERTEDDRHERMQTQTAGTMVMGEVERTMLLAVLERAWLGV</sequence>
<dbReference type="OMA" id="DAVWWLC"/>
<feature type="compositionally biased region" description="Low complexity" evidence="1">
    <location>
        <begin position="418"/>
        <end position="431"/>
    </location>
</feature>
<feature type="compositionally biased region" description="Polar residues" evidence="1">
    <location>
        <begin position="358"/>
        <end position="369"/>
    </location>
</feature>
<reference evidence="2 3" key="1">
    <citation type="journal article" date="2012" name="Science">
        <title>The Paleozoic origin of enzymatic lignin decomposition reconstructed from 31 fungal genomes.</title>
        <authorList>
            <person name="Floudas D."/>
            <person name="Binder M."/>
            <person name="Riley R."/>
            <person name="Barry K."/>
            <person name="Blanchette R.A."/>
            <person name="Henrissat B."/>
            <person name="Martinez A.T."/>
            <person name="Otillar R."/>
            <person name="Spatafora J.W."/>
            <person name="Yadav J.S."/>
            <person name="Aerts A."/>
            <person name="Benoit I."/>
            <person name="Boyd A."/>
            <person name="Carlson A."/>
            <person name="Copeland A."/>
            <person name="Coutinho P.M."/>
            <person name="de Vries R.P."/>
            <person name="Ferreira P."/>
            <person name="Findley K."/>
            <person name="Foster B."/>
            <person name="Gaskell J."/>
            <person name="Glotzer D."/>
            <person name="Gorecki P."/>
            <person name="Heitman J."/>
            <person name="Hesse C."/>
            <person name="Hori C."/>
            <person name="Igarashi K."/>
            <person name="Jurgens J.A."/>
            <person name="Kallen N."/>
            <person name="Kersten P."/>
            <person name="Kohler A."/>
            <person name="Kuees U."/>
            <person name="Kumar T.K.A."/>
            <person name="Kuo A."/>
            <person name="LaButti K."/>
            <person name="Larrondo L.F."/>
            <person name="Lindquist E."/>
            <person name="Ling A."/>
            <person name="Lombard V."/>
            <person name="Lucas S."/>
            <person name="Lundell T."/>
            <person name="Martin R."/>
            <person name="McLaughlin D.J."/>
            <person name="Morgenstern I."/>
            <person name="Morin E."/>
            <person name="Murat C."/>
            <person name="Nagy L.G."/>
            <person name="Nolan M."/>
            <person name="Ohm R.A."/>
            <person name="Patyshakuliyeva A."/>
            <person name="Rokas A."/>
            <person name="Ruiz-Duenas F.J."/>
            <person name="Sabat G."/>
            <person name="Salamov A."/>
            <person name="Samejima M."/>
            <person name="Schmutz J."/>
            <person name="Slot J.C."/>
            <person name="St John F."/>
            <person name="Stenlid J."/>
            <person name="Sun H."/>
            <person name="Sun S."/>
            <person name="Syed K."/>
            <person name="Tsang A."/>
            <person name="Wiebenga A."/>
            <person name="Young D."/>
            <person name="Pisabarro A."/>
            <person name="Eastwood D.C."/>
            <person name="Martin F."/>
            <person name="Cullen D."/>
            <person name="Grigoriev I.V."/>
            <person name="Hibbett D.S."/>
        </authorList>
    </citation>
    <scope>NUCLEOTIDE SEQUENCE [LARGE SCALE GENOMIC DNA]</scope>
    <source>
        <strain evidence="2 3">LYAD-421 SS1</strain>
    </source>
</reference>
<accession>R7SS51</accession>
<dbReference type="AlphaFoldDB" id="R7SS51"/>